<keyword evidence="2" id="KW-1185">Reference proteome</keyword>
<name>A0AAN6SHH3_9PEZI</name>
<dbReference type="AlphaFoldDB" id="A0AAN6SHH3"/>
<dbReference type="InterPro" id="IPR036397">
    <property type="entry name" value="RNaseH_sf"/>
</dbReference>
<organism evidence="1 2">
    <name type="scientific">Pseudoneurospora amorphoporcata</name>
    <dbReference type="NCBI Taxonomy" id="241081"/>
    <lineage>
        <taxon>Eukaryota</taxon>
        <taxon>Fungi</taxon>
        <taxon>Dikarya</taxon>
        <taxon>Ascomycota</taxon>
        <taxon>Pezizomycotina</taxon>
        <taxon>Sordariomycetes</taxon>
        <taxon>Sordariomycetidae</taxon>
        <taxon>Sordariales</taxon>
        <taxon>Sordariaceae</taxon>
        <taxon>Pseudoneurospora</taxon>
    </lineage>
</organism>
<dbReference type="Gene3D" id="3.30.420.10">
    <property type="entry name" value="Ribonuclease H-like superfamily/Ribonuclease H"/>
    <property type="match status" value="1"/>
</dbReference>
<accession>A0AAN6SHH3</accession>
<gene>
    <name evidence="1" type="ORF">QBC32DRAFT_81850</name>
</gene>
<reference evidence="1" key="2">
    <citation type="submission" date="2023-06" db="EMBL/GenBank/DDBJ databases">
        <authorList>
            <consortium name="Lawrence Berkeley National Laboratory"/>
            <person name="Mondo S.J."/>
            <person name="Hensen N."/>
            <person name="Bonometti L."/>
            <person name="Westerberg I."/>
            <person name="Brannstrom I.O."/>
            <person name="Guillou S."/>
            <person name="Cros-Aarteil S."/>
            <person name="Calhoun S."/>
            <person name="Haridas S."/>
            <person name="Kuo A."/>
            <person name="Pangilinan J."/>
            <person name="Riley R."/>
            <person name="Labutti K."/>
            <person name="Andreopoulos B."/>
            <person name="Lipzen A."/>
            <person name="Chen C."/>
            <person name="Yanf M."/>
            <person name="Daum C."/>
            <person name="Ng V."/>
            <person name="Clum A."/>
            <person name="Steindorff A."/>
            <person name="Ohm R."/>
            <person name="Martin F."/>
            <person name="Silar P."/>
            <person name="Natvig D."/>
            <person name="Lalanne C."/>
            <person name="Gautier V."/>
            <person name="Ament-Velasquez S.L."/>
            <person name="Kruys A."/>
            <person name="Hutchinson M.I."/>
            <person name="Powell A.J."/>
            <person name="Barry K."/>
            <person name="Miller A.N."/>
            <person name="Grigoriev I.V."/>
            <person name="Debuchy R."/>
            <person name="Gladieux P."/>
            <person name="Thoren M.H."/>
            <person name="Johannesson H."/>
        </authorList>
    </citation>
    <scope>NUCLEOTIDE SEQUENCE</scope>
    <source>
        <strain evidence="1">CBS 626.80</strain>
    </source>
</reference>
<proteinExistence type="predicted"/>
<sequence length="51" mass="5987">MAKNDESKRLLVRAAIDVWESLEEEVLNELMETMVNRLKAVVDAQGWYTKY</sequence>
<dbReference type="Proteomes" id="UP001303222">
    <property type="component" value="Unassembled WGS sequence"/>
</dbReference>
<dbReference type="GO" id="GO:0003676">
    <property type="term" value="F:nucleic acid binding"/>
    <property type="evidence" value="ECO:0007669"/>
    <property type="project" value="InterPro"/>
</dbReference>
<protein>
    <submittedName>
        <fullName evidence="1">Uncharacterized protein</fullName>
    </submittedName>
</protein>
<comment type="caution">
    <text evidence="1">The sequence shown here is derived from an EMBL/GenBank/DDBJ whole genome shotgun (WGS) entry which is preliminary data.</text>
</comment>
<evidence type="ECO:0000313" key="1">
    <source>
        <dbReference type="EMBL" id="KAK3954527.1"/>
    </source>
</evidence>
<evidence type="ECO:0000313" key="2">
    <source>
        <dbReference type="Proteomes" id="UP001303222"/>
    </source>
</evidence>
<dbReference type="EMBL" id="MU859088">
    <property type="protein sequence ID" value="KAK3954527.1"/>
    <property type="molecule type" value="Genomic_DNA"/>
</dbReference>
<reference evidence="1" key="1">
    <citation type="journal article" date="2023" name="Mol. Phylogenet. Evol.">
        <title>Genome-scale phylogeny and comparative genomics of the fungal order Sordariales.</title>
        <authorList>
            <person name="Hensen N."/>
            <person name="Bonometti L."/>
            <person name="Westerberg I."/>
            <person name="Brannstrom I.O."/>
            <person name="Guillou S."/>
            <person name="Cros-Aarteil S."/>
            <person name="Calhoun S."/>
            <person name="Haridas S."/>
            <person name="Kuo A."/>
            <person name="Mondo S."/>
            <person name="Pangilinan J."/>
            <person name="Riley R."/>
            <person name="LaButti K."/>
            <person name="Andreopoulos B."/>
            <person name="Lipzen A."/>
            <person name="Chen C."/>
            <person name="Yan M."/>
            <person name="Daum C."/>
            <person name="Ng V."/>
            <person name="Clum A."/>
            <person name="Steindorff A."/>
            <person name="Ohm R.A."/>
            <person name="Martin F."/>
            <person name="Silar P."/>
            <person name="Natvig D.O."/>
            <person name="Lalanne C."/>
            <person name="Gautier V."/>
            <person name="Ament-Velasquez S.L."/>
            <person name="Kruys A."/>
            <person name="Hutchinson M.I."/>
            <person name="Powell A.J."/>
            <person name="Barry K."/>
            <person name="Miller A.N."/>
            <person name="Grigoriev I.V."/>
            <person name="Debuchy R."/>
            <person name="Gladieux P."/>
            <person name="Hiltunen Thoren M."/>
            <person name="Johannesson H."/>
        </authorList>
    </citation>
    <scope>NUCLEOTIDE SEQUENCE</scope>
    <source>
        <strain evidence="1">CBS 626.80</strain>
    </source>
</reference>